<dbReference type="Gene3D" id="3.40.190.10">
    <property type="entry name" value="Periplasmic binding protein-like II"/>
    <property type="match status" value="1"/>
</dbReference>
<dbReference type="KEGG" id="bfk:QN062_05070"/>
<dbReference type="PROSITE" id="PS51257">
    <property type="entry name" value="PROKAR_LIPOPROTEIN"/>
    <property type="match status" value="1"/>
</dbReference>
<comment type="similarity">
    <text evidence="2">Belongs to the bacterial solute-binding protein 5 family.</text>
</comment>
<dbReference type="Pfam" id="PF00496">
    <property type="entry name" value="SBP_bac_5"/>
    <property type="match status" value="1"/>
</dbReference>
<dbReference type="SUPFAM" id="SSF53850">
    <property type="entry name" value="Periplasmic binding protein-like II"/>
    <property type="match status" value="1"/>
</dbReference>
<gene>
    <name evidence="9" type="ORF">QN062_05070</name>
    <name evidence="8" type="ORF">QN216_09085</name>
    <name evidence="7" type="ORF">QN217_01380</name>
</gene>
<organism evidence="7">
    <name type="scientific">Bifidobacterium fermentum</name>
    <dbReference type="NCBI Taxonomy" id="3059035"/>
    <lineage>
        <taxon>Bacteria</taxon>
        <taxon>Bacillati</taxon>
        <taxon>Actinomycetota</taxon>
        <taxon>Actinomycetes</taxon>
        <taxon>Bifidobacteriales</taxon>
        <taxon>Bifidobacteriaceae</taxon>
        <taxon>Bifidobacterium</taxon>
    </lineage>
</organism>
<evidence type="ECO:0000313" key="7">
    <source>
        <dbReference type="EMBL" id="XDS46827.1"/>
    </source>
</evidence>
<evidence type="ECO:0000256" key="2">
    <source>
        <dbReference type="ARBA" id="ARBA00005695"/>
    </source>
</evidence>
<sequence length="599" mass="64775">MKGNKKIAIATAVVSALAMLLSGCGGSNGSSQEASSKDEINYALPADFTPNWILPIGKAGKLNTNNISIAASLWEPLVAYDGSTGKVAWHKDASIANDVKFASDGKSAEITLADRTWSDNEPITSRDVEFWYNLVKANKADWANYNEGFAPDNWTSLKIIDDTHFTLTFDRTYNSEWMLANQLSMITPLPQHAWDKTSDSGKVGDYDTTTAGAKQVWTYLNDQADSVSSYATNKLWKVVSGPYTIKTFSTSGNVTLVANAKYDGGEKAQIKTVNLLPFTSVSAEENAVRSGQVDYGYISPTSVANKSQFTQLGYKVVPWNGWAITYFPYNFNNPTMGAVFKQLYARQAIQKSVDQKSLISTVFSGMATAGYGPIPQSSSSSFVSSKQKSNPYPFSNSKAKALLTAHGWKAGSDGILVCENAGTGSDQCGEGVKSGTRFSMQVLAQSGSEVTDNELLALQSSFKKSGIEFKIKKAPVNTVLAQTPQCTASEAICSWQLSYFGTMGSWYFPAYPTGDSLFKTGGGSNFGNYSDATMDAAIDATTQSKDNSAIQSYSELGAEELPVVWLPEPDYQISVIKSGITAPQDTLANFHPARWSWSK</sequence>
<evidence type="ECO:0000259" key="6">
    <source>
        <dbReference type="Pfam" id="PF00496"/>
    </source>
</evidence>
<evidence type="ECO:0000313" key="8">
    <source>
        <dbReference type="EMBL" id="XDS48466.1"/>
    </source>
</evidence>
<evidence type="ECO:0000256" key="1">
    <source>
        <dbReference type="ARBA" id="ARBA00004196"/>
    </source>
</evidence>
<dbReference type="PIRSF" id="PIRSF002741">
    <property type="entry name" value="MppA"/>
    <property type="match status" value="1"/>
</dbReference>
<dbReference type="InterPro" id="IPR030678">
    <property type="entry name" value="Peptide/Ni-bd"/>
</dbReference>
<evidence type="ECO:0000256" key="4">
    <source>
        <dbReference type="ARBA" id="ARBA00022729"/>
    </source>
</evidence>
<comment type="subcellular location">
    <subcellularLocation>
        <location evidence="1">Cell envelope</location>
    </subcellularLocation>
</comment>
<dbReference type="AlphaFoldDB" id="A0AB39UD80"/>
<proteinExistence type="inferred from homology"/>
<reference evidence="7" key="1">
    <citation type="submission" date="2023-07" db="EMBL/GenBank/DDBJ databases">
        <title>Bifidobacterium aquikefiriaerophilum sp. nov. and Bifidobacterium eccum sp. nov., isolated from water kefir.</title>
        <authorList>
            <person name="Breselge S."/>
            <person name="Bellassi P."/>
            <person name="Barcenilla C."/>
            <person name="Alvarez-Ordonez A."/>
            <person name="Morelli L."/>
            <person name="Cotter P.D."/>
        </authorList>
    </citation>
    <scope>NUCLEOTIDE SEQUENCE</scope>
    <source>
        <strain evidence="9">WK012_4_13</strain>
        <strain evidence="8">WK013_4_14</strain>
        <strain evidence="7">WK048_4_13</strain>
    </source>
</reference>
<feature type="domain" description="Solute-binding protein family 5" evidence="6">
    <location>
        <begin position="98"/>
        <end position="508"/>
    </location>
</feature>
<dbReference type="GO" id="GO:0015833">
    <property type="term" value="P:peptide transport"/>
    <property type="evidence" value="ECO:0007669"/>
    <property type="project" value="TreeGrafter"/>
</dbReference>
<dbReference type="GO" id="GO:0042597">
    <property type="term" value="C:periplasmic space"/>
    <property type="evidence" value="ECO:0007669"/>
    <property type="project" value="UniProtKB-ARBA"/>
</dbReference>
<dbReference type="InterPro" id="IPR039424">
    <property type="entry name" value="SBP_5"/>
</dbReference>
<keyword evidence="4 5" id="KW-0732">Signal</keyword>
<evidence type="ECO:0000256" key="3">
    <source>
        <dbReference type="ARBA" id="ARBA00022448"/>
    </source>
</evidence>
<keyword evidence="3" id="KW-0813">Transport</keyword>
<dbReference type="EMBL" id="CP129683">
    <property type="protein sequence ID" value="XDS49793.1"/>
    <property type="molecule type" value="Genomic_DNA"/>
</dbReference>
<protein>
    <submittedName>
        <fullName evidence="7">Peptide ABC transporter substrate-binding protein</fullName>
    </submittedName>
</protein>
<dbReference type="PANTHER" id="PTHR30290">
    <property type="entry name" value="PERIPLASMIC BINDING COMPONENT OF ABC TRANSPORTER"/>
    <property type="match status" value="1"/>
</dbReference>
<evidence type="ECO:0000256" key="5">
    <source>
        <dbReference type="SAM" id="SignalP"/>
    </source>
</evidence>
<dbReference type="Gene3D" id="3.10.105.10">
    <property type="entry name" value="Dipeptide-binding Protein, Domain 3"/>
    <property type="match status" value="1"/>
</dbReference>
<dbReference type="GO" id="GO:0043190">
    <property type="term" value="C:ATP-binding cassette (ABC) transporter complex"/>
    <property type="evidence" value="ECO:0007669"/>
    <property type="project" value="InterPro"/>
</dbReference>
<dbReference type="InterPro" id="IPR000914">
    <property type="entry name" value="SBP_5_dom"/>
</dbReference>
<dbReference type="EMBL" id="CP129682">
    <property type="protein sequence ID" value="XDS48466.1"/>
    <property type="molecule type" value="Genomic_DNA"/>
</dbReference>
<dbReference type="GO" id="GO:0030313">
    <property type="term" value="C:cell envelope"/>
    <property type="evidence" value="ECO:0007669"/>
    <property type="project" value="UniProtKB-SubCell"/>
</dbReference>
<dbReference type="EMBL" id="CP129675">
    <property type="protein sequence ID" value="XDS46827.1"/>
    <property type="molecule type" value="Genomic_DNA"/>
</dbReference>
<dbReference type="PANTHER" id="PTHR30290:SF10">
    <property type="entry name" value="PERIPLASMIC OLIGOPEPTIDE-BINDING PROTEIN-RELATED"/>
    <property type="match status" value="1"/>
</dbReference>
<dbReference type="RefSeq" id="WP_369340766.1">
    <property type="nucleotide sequence ID" value="NZ_CP129675.1"/>
</dbReference>
<dbReference type="CDD" id="cd08513">
    <property type="entry name" value="PBP2_thermophilic_Hb8_like"/>
    <property type="match status" value="1"/>
</dbReference>
<feature type="signal peptide" evidence="5">
    <location>
        <begin position="1"/>
        <end position="29"/>
    </location>
</feature>
<evidence type="ECO:0000313" key="9">
    <source>
        <dbReference type="EMBL" id="XDS49793.1"/>
    </source>
</evidence>
<feature type="chain" id="PRO_5044175352" evidence="5">
    <location>
        <begin position="30"/>
        <end position="599"/>
    </location>
</feature>
<dbReference type="GO" id="GO:1904680">
    <property type="term" value="F:peptide transmembrane transporter activity"/>
    <property type="evidence" value="ECO:0007669"/>
    <property type="project" value="TreeGrafter"/>
</dbReference>
<accession>A0AB39UD80</accession>
<name>A0AB39UD80_9BIFI</name>